<organism evidence="3 4">
    <name type="scientific">Tulasnella calospora MUT 4182</name>
    <dbReference type="NCBI Taxonomy" id="1051891"/>
    <lineage>
        <taxon>Eukaryota</taxon>
        <taxon>Fungi</taxon>
        <taxon>Dikarya</taxon>
        <taxon>Basidiomycota</taxon>
        <taxon>Agaricomycotina</taxon>
        <taxon>Agaricomycetes</taxon>
        <taxon>Cantharellales</taxon>
        <taxon>Tulasnellaceae</taxon>
        <taxon>Tulasnella</taxon>
    </lineage>
</organism>
<keyword evidence="4" id="KW-1185">Reference proteome</keyword>
<reference evidence="3" key="3">
    <citation type="submission" date="2015-02" db="EMBL/GenBank/DDBJ databases">
        <title>Evolutionary Origins and Diversification of the Mycorrhizal Mutualists.</title>
        <authorList>
            <consortium name="DOE Joint Genome Institute"/>
            <consortium name="Mycorrhizal Genomics Consortium"/>
            <person name="Kohler A."/>
            <person name="Kuo A."/>
            <person name="Nagy L.G."/>
            <person name="Floudas D."/>
            <person name="Copeland A."/>
            <person name="Barry K.W."/>
            <person name="Cichocki N."/>
            <person name="Veneault-Fourrey C."/>
            <person name="LaButti K."/>
            <person name="Lindquist E.A."/>
            <person name="Lipzen A."/>
            <person name="Lundell T."/>
            <person name="Morin E."/>
            <person name="Murat C."/>
            <person name="Riley R."/>
            <person name="Ohm R."/>
            <person name="Sun H."/>
            <person name="Tunlid A."/>
            <person name="Henrissat B."/>
            <person name="Grigoriev I.V."/>
            <person name="Hibbett D.S."/>
            <person name="Martin F."/>
        </authorList>
    </citation>
    <scope>NUCLEOTIDE SEQUENCE</scope>
    <source>
        <strain evidence="3 4">MUT 4182</strain>
    </source>
</reference>
<evidence type="ECO:0000313" key="4">
    <source>
        <dbReference type="Proteomes" id="UP000054248"/>
    </source>
</evidence>
<sequence length="598" mass="67031">MDEIEQSRKGLVSQAISVLVDGICKQNDCGIQYSGIEWADALPADRFLAIGDDLKAVQVQLNQQVNKLTARLAYRRNLSSLVHRLPPEVLMTILEEFKPTPPHPDNDDSLFDLLLVCRTWYETIIGSSQLWGYFAAKMPYKIARLVIDRSQMHPISVYWHTNQMDIRSASGHLSKMIDLAVANSTRIRSVDIRVPGQSAAANAQRLLEAPTPALETLKVRVGSGDLDWEWDVPSSEFVLSEGSHLNHLSLQYMTAQLDTHRFSNLVTLILAGSSVPHSLKQLLHPLSSSQRLEVLEIQDSGRRVDGKFRDNAPVELLYLKRLVLSGIPGLYIMAIIASIYIPSCHYVVVRDRRVLDGGDEDSDEEDPDEEAMEDTAAIEGLDAIIWRPSNDQAASLVGGTDSGSGRSALSIQIFIRRITIETLNSLQGHRELLFARTDIPRLMARLGTTISQLPSPPGLHLKYMDSHTRGQIPVDLLPWSEVIESLFVEGNDSCRSVLQQLSQRHVILETGGVDWICKKLETIRLVYNLGEKEENTAPNGEALLSLVRQRWSGEDGFPPAVRPTTFMIYCNKTKFPNLWSLEDEIARIIPSFRFIDRD</sequence>
<keyword evidence="1" id="KW-0472">Membrane</keyword>
<keyword evidence="1" id="KW-0812">Transmembrane</keyword>
<dbReference type="OrthoDB" id="3140521at2759"/>
<keyword evidence="1" id="KW-1133">Transmembrane helix</keyword>
<feature type="transmembrane region" description="Helical" evidence="1">
    <location>
        <begin position="322"/>
        <end position="341"/>
    </location>
</feature>
<evidence type="ECO:0000256" key="1">
    <source>
        <dbReference type="SAM" id="Phobius"/>
    </source>
</evidence>
<gene>
    <name evidence="3" type="ORF">M407DRAFT_22541</name>
    <name evidence="2" type="ORF">M407DRAFT_33075</name>
</gene>
<protein>
    <submittedName>
        <fullName evidence="3">Uncharacterized protein</fullName>
    </submittedName>
</protein>
<accession>A0A0C3QC35</accession>
<dbReference type="EMBL" id="KN823406">
    <property type="protein sequence ID" value="KIO17274.1"/>
    <property type="molecule type" value="Genomic_DNA"/>
</dbReference>
<evidence type="ECO:0000313" key="3">
    <source>
        <dbReference type="EMBL" id="KIO28205.1"/>
    </source>
</evidence>
<reference evidence="3 4" key="1">
    <citation type="submission" date="2014-04" db="EMBL/GenBank/DDBJ databases">
        <authorList>
            <consortium name="DOE Joint Genome Institute"/>
            <person name="Kuo A."/>
            <person name="Girlanda M."/>
            <person name="Perotto S."/>
            <person name="Kohler A."/>
            <person name="Nagy L.G."/>
            <person name="Floudas D."/>
            <person name="Copeland A."/>
            <person name="Barry K.W."/>
            <person name="Cichocki N."/>
            <person name="Veneault-Fourrey C."/>
            <person name="LaButti K."/>
            <person name="Lindquist E.A."/>
            <person name="Lipzen A."/>
            <person name="Lundell T."/>
            <person name="Morin E."/>
            <person name="Murat C."/>
            <person name="Sun H."/>
            <person name="Tunlid A."/>
            <person name="Henrissat B."/>
            <person name="Grigoriev I.V."/>
            <person name="Hibbett D.S."/>
            <person name="Martin F."/>
            <person name="Nordberg H.P."/>
            <person name="Cantor M.N."/>
            <person name="Hua S.X."/>
        </authorList>
    </citation>
    <scope>NUCLEOTIDE SEQUENCE [LARGE SCALE GENOMIC DNA]</scope>
    <source>
        <strain evidence="3 4">MUT 4182</strain>
    </source>
</reference>
<dbReference type="HOGENOM" id="CLU_475032_0_0_1"/>
<dbReference type="EMBL" id="KN822997">
    <property type="protein sequence ID" value="KIO28205.1"/>
    <property type="molecule type" value="Genomic_DNA"/>
</dbReference>
<proteinExistence type="predicted"/>
<reference evidence="4" key="2">
    <citation type="submission" date="2015-01" db="EMBL/GenBank/DDBJ databases">
        <title>Evolutionary Origins and Diversification of the Mycorrhizal Mutualists.</title>
        <authorList>
            <consortium name="DOE Joint Genome Institute"/>
            <consortium name="Mycorrhizal Genomics Consortium"/>
            <person name="Kohler A."/>
            <person name="Kuo A."/>
            <person name="Nagy L.G."/>
            <person name="Floudas D."/>
            <person name="Copeland A."/>
            <person name="Barry K.W."/>
            <person name="Cichocki N."/>
            <person name="Veneault-Fourrey C."/>
            <person name="LaButti K."/>
            <person name="Lindquist E.A."/>
            <person name="Lipzen A."/>
            <person name="Lundell T."/>
            <person name="Morin E."/>
            <person name="Murat C."/>
            <person name="Riley R."/>
            <person name="Ohm R."/>
            <person name="Sun H."/>
            <person name="Tunlid A."/>
            <person name="Henrissat B."/>
            <person name="Grigoriev I.V."/>
            <person name="Hibbett D.S."/>
            <person name="Martin F."/>
        </authorList>
    </citation>
    <scope>NUCLEOTIDE SEQUENCE [LARGE SCALE GENOMIC DNA]</scope>
    <source>
        <strain evidence="4">MUT 4182</strain>
    </source>
</reference>
<name>A0A0C3QC35_9AGAM</name>
<dbReference type="Proteomes" id="UP000054248">
    <property type="component" value="Unassembled WGS sequence"/>
</dbReference>
<dbReference type="AlphaFoldDB" id="A0A0C3QC35"/>
<evidence type="ECO:0000313" key="2">
    <source>
        <dbReference type="EMBL" id="KIO17274.1"/>
    </source>
</evidence>